<protein>
    <submittedName>
        <fullName evidence="3">Uncharacterized protein</fullName>
    </submittedName>
</protein>
<dbReference type="EMBL" id="BPLR01019613">
    <property type="protein sequence ID" value="GIX69754.1"/>
    <property type="molecule type" value="Genomic_DNA"/>
</dbReference>
<feature type="signal peptide" evidence="2">
    <location>
        <begin position="1"/>
        <end position="24"/>
    </location>
</feature>
<evidence type="ECO:0000313" key="4">
    <source>
        <dbReference type="Proteomes" id="UP001054945"/>
    </source>
</evidence>
<evidence type="ECO:0000313" key="3">
    <source>
        <dbReference type="EMBL" id="GIX69754.1"/>
    </source>
</evidence>
<feature type="region of interest" description="Disordered" evidence="1">
    <location>
        <begin position="229"/>
        <end position="252"/>
    </location>
</feature>
<dbReference type="AlphaFoldDB" id="A0AAV4MCL2"/>
<gene>
    <name evidence="3" type="ORF">CEXT_213601</name>
</gene>
<reference evidence="3 4" key="1">
    <citation type="submission" date="2021-06" db="EMBL/GenBank/DDBJ databases">
        <title>Caerostris extrusa draft genome.</title>
        <authorList>
            <person name="Kono N."/>
            <person name="Arakawa K."/>
        </authorList>
    </citation>
    <scope>NUCLEOTIDE SEQUENCE [LARGE SCALE GENOMIC DNA]</scope>
</reference>
<name>A0AAV4MCL2_CAEEX</name>
<keyword evidence="4" id="KW-1185">Reference proteome</keyword>
<evidence type="ECO:0000256" key="1">
    <source>
        <dbReference type="SAM" id="MobiDB-lite"/>
    </source>
</evidence>
<feature type="chain" id="PRO_5043383024" evidence="2">
    <location>
        <begin position="25"/>
        <end position="290"/>
    </location>
</feature>
<sequence>MDGHGNISAIQTLLLLVVLKFSHCGPDTLRSVAVGQLHQIQISGKFNRQYKKSIPKMHLLENQIFSYWERYKKPPFRTIIRFLIPPPSPKKTPSKQTLPLSSLERLPRDGNRKAQISERYIYMSLHINKKPPFRTIIRFLIPLPLPQKQPLPNRHYGCRRWKGFPERQQSEAQISEPYLPYICMGPVNHTAQSPTRRRSRIYKPKIAGESNIQLLGKGSILDKQETTLSNNNSVSHPLPPPSKTAPSKQTLRLSSVERLPRETAIGSSNIRAISTIHLQGPRESRSAVPN</sequence>
<dbReference type="Proteomes" id="UP001054945">
    <property type="component" value="Unassembled WGS sequence"/>
</dbReference>
<comment type="caution">
    <text evidence="3">The sequence shown here is derived from an EMBL/GenBank/DDBJ whole genome shotgun (WGS) entry which is preliminary data.</text>
</comment>
<proteinExistence type="predicted"/>
<accession>A0AAV4MCL2</accession>
<evidence type="ECO:0000256" key="2">
    <source>
        <dbReference type="SAM" id="SignalP"/>
    </source>
</evidence>
<organism evidence="3 4">
    <name type="scientific">Caerostris extrusa</name>
    <name type="common">Bark spider</name>
    <name type="synonym">Caerostris bankana</name>
    <dbReference type="NCBI Taxonomy" id="172846"/>
    <lineage>
        <taxon>Eukaryota</taxon>
        <taxon>Metazoa</taxon>
        <taxon>Ecdysozoa</taxon>
        <taxon>Arthropoda</taxon>
        <taxon>Chelicerata</taxon>
        <taxon>Arachnida</taxon>
        <taxon>Araneae</taxon>
        <taxon>Araneomorphae</taxon>
        <taxon>Entelegynae</taxon>
        <taxon>Araneoidea</taxon>
        <taxon>Araneidae</taxon>
        <taxon>Caerostris</taxon>
    </lineage>
</organism>
<keyword evidence="2" id="KW-0732">Signal</keyword>